<evidence type="ECO:0000313" key="2">
    <source>
        <dbReference type="Proteomes" id="UP000001449"/>
    </source>
</evidence>
<sequence>MPSTLKKDFNSVGAHPLGNIDSIFSAKNIEDTNAASSLVALKSDQSPFPHRFGAYSNKENVPPPLAVTLFRGASNDAKVILPPPPAQRKSTYPPPPLPQAFNEGSAVMARDIFSPSFFPTTTNATDNVALCDSSLNTMHVPEEAASLQIMSTKSPQAASPTNNVAGLFSPLAVKPKSSRDKSIAMLNRSKPVSAAHMTTAAYKFEETCASDEYPSCEV</sequence>
<proteinExistence type="predicted"/>
<dbReference type="PaxDb" id="35128-Thaps11026"/>
<keyword evidence="2" id="KW-1185">Reference proteome</keyword>
<organism evidence="1 2">
    <name type="scientific">Thalassiosira pseudonana</name>
    <name type="common">Marine diatom</name>
    <name type="synonym">Cyclotella nana</name>
    <dbReference type="NCBI Taxonomy" id="35128"/>
    <lineage>
        <taxon>Eukaryota</taxon>
        <taxon>Sar</taxon>
        <taxon>Stramenopiles</taxon>
        <taxon>Ochrophyta</taxon>
        <taxon>Bacillariophyta</taxon>
        <taxon>Coscinodiscophyceae</taxon>
        <taxon>Thalassiosirophycidae</taxon>
        <taxon>Thalassiosirales</taxon>
        <taxon>Thalassiosiraceae</taxon>
        <taxon>Thalassiosira</taxon>
    </lineage>
</organism>
<reference evidence="1 2" key="1">
    <citation type="journal article" date="2004" name="Science">
        <title>The genome of the diatom Thalassiosira pseudonana: ecology, evolution, and metabolism.</title>
        <authorList>
            <person name="Armbrust E.V."/>
            <person name="Berges J.A."/>
            <person name="Bowler C."/>
            <person name="Green B.R."/>
            <person name="Martinez D."/>
            <person name="Putnam N.H."/>
            <person name="Zhou S."/>
            <person name="Allen A.E."/>
            <person name="Apt K.E."/>
            <person name="Bechner M."/>
            <person name="Brzezinski M.A."/>
            <person name="Chaal B.K."/>
            <person name="Chiovitti A."/>
            <person name="Davis A.K."/>
            <person name="Demarest M.S."/>
            <person name="Detter J.C."/>
            <person name="Glavina T."/>
            <person name="Goodstein D."/>
            <person name="Hadi M.Z."/>
            <person name="Hellsten U."/>
            <person name="Hildebrand M."/>
            <person name="Jenkins B.D."/>
            <person name="Jurka J."/>
            <person name="Kapitonov V.V."/>
            <person name="Kroger N."/>
            <person name="Lau W.W."/>
            <person name="Lane T.W."/>
            <person name="Larimer F.W."/>
            <person name="Lippmeier J.C."/>
            <person name="Lucas S."/>
            <person name="Medina M."/>
            <person name="Montsant A."/>
            <person name="Obornik M."/>
            <person name="Parker M.S."/>
            <person name="Palenik B."/>
            <person name="Pazour G.J."/>
            <person name="Richardson P.M."/>
            <person name="Rynearson T.A."/>
            <person name="Saito M.A."/>
            <person name="Schwartz D.C."/>
            <person name="Thamatrakoln K."/>
            <person name="Valentin K."/>
            <person name="Vardi A."/>
            <person name="Wilkerson F.P."/>
            <person name="Rokhsar D.S."/>
        </authorList>
    </citation>
    <scope>NUCLEOTIDE SEQUENCE [LARGE SCALE GENOMIC DNA]</scope>
    <source>
        <strain evidence="1 2">CCMP1335</strain>
    </source>
</reference>
<protein>
    <submittedName>
        <fullName evidence="1">Uncharacterized protein</fullName>
    </submittedName>
</protein>
<dbReference type="KEGG" id="tps:THAPS_11026"/>
<dbReference type="EMBL" id="CP001159">
    <property type="protein sequence ID" value="ACI64200.1"/>
    <property type="molecule type" value="Genomic_DNA"/>
</dbReference>
<accession>B5YM70</accession>
<dbReference type="RefSeq" id="XP_002295483.1">
    <property type="nucleotide sequence ID" value="XM_002295447.1"/>
</dbReference>
<dbReference type="InParanoid" id="B5YM70"/>
<dbReference type="Proteomes" id="UP000001449">
    <property type="component" value="Chromosome 18"/>
</dbReference>
<gene>
    <name evidence="1" type="ORF">THAPS_11026</name>
</gene>
<dbReference type="HOGENOM" id="CLU_1269178_0_0_1"/>
<dbReference type="AlphaFoldDB" id="B5YM70"/>
<reference evidence="1 2" key="2">
    <citation type="journal article" date="2008" name="Nature">
        <title>The Phaeodactylum genome reveals the evolutionary history of diatom genomes.</title>
        <authorList>
            <person name="Bowler C."/>
            <person name="Allen A.E."/>
            <person name="Badger J.H."/>
            <person name="Grimwood J."/>
            <person name="Jabbari K."/>
            <person name="Kuo A."/>
            <person name="Maheswari U."/>
            <person name="Martens C."/>
            <person name="Maumus F."/>
            <person name="Otillar R.P."/>
            <person name="Rayko E."/>
            <person name="Salamov A."/>
            <person name="Vandepoele K."/>
            <person name="Beszteri B."/>
            <person name="Gruber A."/>
            <person name="Heijde M."/>
            <person name="Katinka M."/>
            <person name="Mock T."/>
            <person name="Valentin K."/>
            <person name="Verret F."/>
            <person name="Berges J.A."/>
            <person name="Brownlee C."/>
            <person name="Cadoret J.P."/>
            <person name="Chiovitti A."/>
            <person name="Choi C.J."/>
            <person name="Coesel S."/>
            <person name="De Martino A."/>
            <person name="Detter J.C."/>
            <person name="Durkin C."/>
            <person name="Falciatore A."/>
            <person name="Fournet J."/>
            <person name="Haruta M."/>
            <person name="Huysman M.J."/>
            <person name="Jenkins B.D."/>
            <person name="Jiroutova K."/>
            <person name="Jorgensen R.E."/>
            <person name="Joubert Y."/>
            <person name="Kaplan A."/>
            <person name="Kroger N."/>
            <person name="Kroth P.G."/>
            <person name="La Roche J."/>
            <person name="Lindquist E."/>
            <person name="Lommer M."/>
            <person name="Martin-Jezequel V."/>
            <person name="Lopez P.J."/>
            <person name="Lucas S."/>
            <person name="Mangogna M."/>
            <person name="McGinnis K."/>
            <person name="Medlin L.K."/>
            <person name="Montsant A."/>
            <person name="Oudot-Le Secq M.P."/>
            <person name="Napoli C."/>
            <person name="Obornik M."/>
            <person name="Parker M.S."/>
            <person name="Petit J.L."/>
            <person name="Porcel B.M."/>
            <person name="Poulsen N."/>
            <person name="Robison M."/>
            <person name="Rychlewski L."/>
            <person name="Rynearson T.A."/>
            <person name="Schmutz J."/>
            <person name="Shapiro H."/>
            <person name="Siaut M."/>
            <person name="Stanley M."/>
            <person name="Sussman M.R."/>
            <person name="Taylor A.R."/>
            <person name="Vardi A."/>
            <person name="von Dassow P."/>
            <person name="Vyverman W."/>
            <person name="Willis A."/>
            <person name="Wyrwicz L.S."/>
            <person name="Rokhsar D.S."/>
            <person name="Weissenbach J."/>
            <person name="Armbrust E.V."/>
            <person name="Green B.R."/>
            <person name="Van de Peer Y."/>
            <person name="Grigoriev I.V."/>
        </authorList>
    </citation>
    <scope>NUCLEOTIDE SEQUENCE [LARGE SCALE GENOMIC DNA]</scope>
    <source>
        <strain evidence="1 2">CCMP1335</strain>
    </source>
</reference>
<evidence type="ECO:0000313" key="1">
    <source>
        <dbReference type="EMBL" id="ACI64200.1"/>
    </source>
</evidence>
<dbReference type="GeneID" id="7450899"/>
<name>B5YM70_THAPS</name>